<dbReference type="AlphaFoldDB" id="A0A4C1UGA8"/>
<reference evidence="1 2" key="1">
    <citation type="journal article" date="2019" name="Commun. Biol.">
        <title>The bagworm genome reveals a unique fibroin gene that provides high tensile strength.</title>
        <authorList>
            <person name="Kono N."/>
            <person name="Nakamura H."/>
            <person name="Ohtoshi R."/>
            <person name="Tomita M."/>
            <person name="Numata K."/>
            <person name="Arakawa K."/>
        </authorList>
    </citation>
    <scope>NUCLEOTIDE SEQUENCE [LARGE SCALE GENOMIC DNA]</scope>
</reference>
<protein>
    <submittedName>
        <fullName evidence="1">Uncharacterized protein</fullName>
    </submittedName>
</protein>
<accession>A0A4C1UGA8</accession>
<proteinExistence type="predicted"/>
<evidence type="ECO:0000313" key="1">
    <source>
        <dbReference type="EMBL" id="GBP24954.1"/>
    </source>
</evidence>
<comment type="caution">
    <text evidence="1">The sequence shown here is derived from an EMBL/GenBank/DDBJ whole genome shotgun (WGS) entry which is preliminary data.</text>
</comment>
<dbReference type="Proteomes" id="UP000299102">
    <property type="component" value="Unassembled WGS sequence"/>
</dbReference>
<evidence type="ECO:0000313" key="2">
    <source>
        <dbReference type="Proteomes" id="UP000299102"/>
    </source>
</evidence>
<sequence length="145" mass="16561">MGRIKIIRIQNKIEIDDDYSIDDDRSEKEYDFKSVNTSEGLNVVPDFLSRNPLEESKEVKTVENEIELAVYMISAEKQTEKKRYDEFCRCNLEALAQSRLKLIMASYISSISVESMTIEFGGELDKSMAFPAVSLELNSSLDAKE</sequence>
<organism evidence="1 2">
    <name type="scientific">Eumeta variegata</name>
    <name type="common">Bagworm moth</name>
    <name type="synonym">Eumeta japonica</name>
    <dbReference type="NCBI Taxonomy" id="151549"/>
    <lineage>
        <taxon>Eukaryota</taxon>
        <taxon>Metazoa</taxon>
        <taxon>Ecdysozoa</taxon>
        <taxon>Arthropoda</taxon>
        <taxon>Hexapoda</taxon>
        <taxon>Insecta</taxon>
        <taxon>Pterygota</taxon>
        <taxon>Neoptera</taxon>
        <taxon>Endopterygota</taxon>
        <taxon>Lepidoptera</taxon>
        <taxon>Glossata</taxon>
        <taxon>Ditrysia</taxon>
        <taxon>Tineoidea</taxon>
        <taxon>Psychidae</taxon>
        <taxon>Oiketicinae</taxon>
        <taxon>Eumeta</taxon>
    </lineage>
</organism>
<gene>
    <name evidence="1" type="ORF">EVAR_12621_1</name>
</gene>
<keyword evidence="2" id="KW-1185">Reference proteome</keyword>
<name>A0A4C1UGA8_EUMVA</name>
<dbReference type="OrthoDB" id="425619at2759"/>
<dbReference type="EMBL" id="BGZK01000167">
    <property type="protein sequence ID" value="GBP24954.1"/>
    <property type="molecule type" value="Genomic_DNA"/>
</dbReference>